<dbReference type="AlphaFoldDB" id="A0A1H6QFN1"/>
<dbReference type="STRING" id="408657.SAMN04487995_0611"/>
<evidence type="ECO:0000313" key="1">
    <source>
        <dbReference type="EMBL" id="SEI42503.1"/>
    </source>
</evidence>
<organism evidence="1 2">
    <name type="scientific">Dyadobacter koreensis</name>
    <dbReference type="NCBI Taxonomy" id="408657"/>
    <lineage>
        <taxon>Bacteria</taxon>
        <taxon>Pseudomonadati</taxon>
        <taxon>Bacteroidota</taxon>
        <taxon>Cytophagia</taxon>
        <taxon>Cytophagales</taxon>
        <taxon>Spirosomataceae</taxon>
        <taxon>Dyadobacter</taxon>
    </lineage>
</organism>
<name>A0A1H6QFN1_9BACT</name>
<dbReference type="Proteomes" id="UP000199532">
    <property type="component" value="Unassembled WGS sequence"/>
</dbReference>
<accession>A0A1H6QFN1</accession>
<evidence type="ECO:0000313" key="2">
    <source>
        <dbReference type="Proteomes" id="UP000199532"/>
    </source>
</evidence>
<reference evidence="1 2" key="1">
    <citation type="submission" date="2016-10" db="EMBL/GenBank/DDBJ databases">
        <authorList>
            <person name="de Groot N.N."/>
        </authorList>
    </citation>
    <scope>NUCLEOTIDE SEQUENCE [LARGE SCALE GENOMIC DNA]</scope>
    <source>
        <strain evidence="1 2">DSM 19938</strain>
    </source>
</reference>
<protein>
    <recommendedName>
        <fullName evidence="3">MetA-pathway of phenol degradation</fullName>
    </recommendedName>
</protein>
<sequence>MYTLRHIVVGYSSVFNDLHLHVRRPTAKLIDLYMLKNIQTKMRLLTLLITLSLLGNSVYAQMPNDAIYMNKGTACLALSYNHSAWDKYWEGTTKRDNLNIGTQTTQTAMAMLAVGVTKNLNVIVGLPYIWTEASAGNLKWHKGFQDVSGWVKYRFFNQGGLSLNAVAGASLPVTNYVPDFMPMSIGLQCKTATGRLVIRYKHKTGIYATAFGSYILRSKIKIDRDSYLMGETLYNTNEVSVPNAYDFSGRLGYTNKYLQTEVFAEYGACTDGDNIRRNAMPFPTNNMKSTSVGFYGKFQPKNLGFNVRIARVVDGENVGQAMTYQAGILYQFAYLKSAKK</sequence>
<proteinExistence type="predicted"/>
<dbReference type="EMBL" id="FNXY01000001">
    <property type="protein sequence ID" value="SEI42503.1"/>
    <property type="molecule type" value="Genomic_DNA"/>
</dbReference>
<gene>
    <name evidence="1" type="ORF">SAMN04487995_0611</name>
</gene>
<keyword evidence="2" id="KW-1185">Reference proteome</keyword>
<evidence type="ECO:0008006" key="3">
    <source>
        <dbReference type="Google" id="ProtNLM"/>
    </source>
</evidence>